<sequence length="43" mass="4578">MPLAENSAQTRKPLTTSETAHTLSLALEIDGLHVDGLDLEFAA</sequence>
<keyword evidence="2" id="KW-1185">Reference proteome</keyword>
<evidence type="ECO:0000313" key="1">
    <source>
        <dbReference type="EMBL" id="SHG74869.1"/>
    </source>
</evidence>
<dbReference type="EMBL" id="FQVN01000013">
    <property type="protein sequence ID" value="SHG74869.1"/>
    <property type="molecule type" value="Genomic_DNA"/>
</dbReference>
<protein>
    <submittedName>
        <fullName evidence="1">Uncharacterized protein</fullName>
    </submittedName>
</protein>
<gene>
    <name evidence="1" type="ORF">SAMN05444320_11368</name>
</gene>
<name>A0A1M5MDA0_STRHI</name>
<dbReference type="AlphaFoldDB" id="A0A1M5MDA0"/>
<dbReference type="RefSeq" id="WP_268844450.1">
    <property type="nucleotide sequence ID" value="NZ_FQVN01000013.1"/>
</dbReference>
<proteinExistence type="predicted"/>
<evidence type="ECO:0000313" key="2">
    <source>
        <dbReference type="Proteomes" id="UP000184501"/>
    </source>
</evidence>
<dbReference type="STRING" id="2017.SAMN05444320_11368"/>
<organism evidence="1 2">
    <name type="scientific">Streptoalloteichus hindustanus</name>
    <dbReference type="NCBI Taxonomy" id="2017"/>
    <lineage>
        <taxon>Bacteria</taxon>
        <taxon>Bacillati</taxon>
        <taxon>Actinomycetota</taxon>
        <taxon>Actinomycetes</taxon>
        <taxon>Pseudonocardiales</taxon>
        <taxon>Pseudonocardiaceae</taxon>
        <taxon>Streptoalloteichus</taxon>
    </lineage>
</organism>
<reference evidence="1 2" key="1">
    <citation type="submission" date="2016-11" db="EMBL/GenBank/DDBJ databases">
        <authorList>
            <person name="Jaros S."/>
            <person name="Januszkiewicz K."/>
            <person name="Wedrychowicz H."/>
        </authorList>
    </citation>
    <scope>NUCLEOTIDE SEQUENCE [LARGE SCALE GENOMIC DNA]</scope>
    <source>
        <strain evidence="1 2">DSM 44523</strain>
    </source>
</reference>
<dbReference type="Proteomes" id="UP000184501">
    <property type="component" value="Unassembled WGS sequence"/>
</dbReference>
<accession>A0A1M5MDA0</accession>